<dbReference type="SUPFAM" id="SSF52317">
    <property type="entry name" value="Class I glutamine amidotransferase-like"/>
    <property type="match status" value="1"/>
</dbReference>
<dbReference type="EC" id="6.3.5.11" evidence="7"/>
<dbReference type="Proteomes" id="UP000614200">
    <property type="component" value="Unassembled WGS sequence"/>
</dbReference>
<evidence type="ECO:0000259" key="8">
    <source>
        <dbReference type="Pfam" id="PF01656"/>
    </source>
</evidence>
<comment type="caution">
    <text evidence="10">The sequence shown here is derived from an EMBL/GenBank/DDBJ whole genome shotgun (WGS) entry which is preliminary data.</text>
</comment>
<feature type="site" description="Increases nucleophilicity of active site Cys" evidence="7">
    <location>
        <position position="444"/>
    </location>
</feature>
<keyword evidence="5 7" id="KW-0460">Magnesium</keyword>
<reference evidence="10 11" key="1">
    <citation type="submission" date="2020-11" db="EMBL/GenBank/DDBJ databases">
        <title>Fusibacter basophilias sp. nov.</title>
        <authorList>
            <person name="Qiu D."/>
        </authorList>
    </citation>
    <scope>NUCLEOTIDE SEQUENCE [LARGE SCALE GENOMIC DNA]</scope>
    <source>
        <strain evidence="10 11">Q10-2</strain>
    </source>
</reference>
<evidence type="ECO:0000256" key="4">
    <source>
        <dbReference type="ARBA" id="ARBA00022840"/>
    </source>
</evidence>
<dbReference type="HAMAP" id="MF_00027">
    <property type="entry name" value="CobB_CbiA"/>
    <property type="match status" value="1"/>
</dbReference>
<evidence type="ECO:0000256" key="3">
    <source>
        <dbReference type="ARBA" id="ARBA00022741"/>
    </source>
</evidence>
<dbReference type="InterPro" id="IPR027417">
    <property type="entry name" value="P-loop_NTPase"/>
</dbReference>
<keyword evidence="2 7" id="KW-0436">Ligase</keyword>
<evidence type="ECO:0000256" key="6">
    <source>
        <dbReference type="ARBA" id="ARBA00022962"/>
    </source>
</evidence>
<evidence type="ECO:0000256" key="5">
    <source>
        <dbReference type="ARBA" id="ARBA00022842"/>
    </source>
</evidence>
<dbReference type="PANTHER" id="PTHR43873:SF1">
    <property type="entry name" value="COBYRINATE A,C-DIAMIDE SYNTHASE"/>
    <property type="match status" value="1"/>
</dbReference>
<comment type="similarity">
    <text evidence="7">Belongs to the CobB/CbiA family.</text>
</comment>
<dbReference type="Pfam" id="PF07685">
    <property type="entry name" value="GATase_3"/>
    <property type="match status" value="1"/>
</dbReference>
<comment type="pathway">
    <text evidence="7">Cofactor biosynthesis; adenosylcobalamin biosynthesis; cob(II)yrinate a,c-diamide from sirohydrochlorin (anaerobic route): step 10/10.</text>
</comment>
<accession>A0ABR9ZWD3</accession>
<gene>
    <name evidence="7" type="primary">cbiA</name>
    <name evidence="10" type="ORF">ISU02_16900</name>
</gene>
<dbReference type="InterPro" id="IPR002586">
    <property type="entry name" value="CobQ/CobB/MinD/ParA_Nub-bd_dom"/>
</dbReference>
<feature type="domain" description="CobB/CobQ-like glutamine amidotransferase" evidence="9">
    <location>
        <begin position="258"/>
        <end position="449"/>
    </location>
</feature>
<proteinExistence type="inferred from homology"/>
<dbReference type="RefSeq" id="WP_194703026.1">
    <property type="nucleotide sequence ID" value="NZ_JADKNH010000011.1"/>
</dbReference>
<feature type="domain" description="CobQ/CobB/MinD/ParA nucleotide binding" evidence="8">
    <location>
        <begin position="5"/>
        <end position="185"/>
    </location>
</feature>
<dbReference type="Gene3D" id="3.40.50.300">
    <property type="entry name" value="P-loop containing nucleotide triphosphate hydrolases"/>
    <property type="match status" value="2"/>
</dbReference>
<sequence>MKKGIIIAGASSGSGKTTVSIGLMQAFKNRGLMVQPFKTGPDYIDPMFHRKVLGTSSYNLPLWMVPDETIQYLFNKRNVNADITVVEGVMGYYDGHGVDSFEGSTAYLADLLELPVLLVFNASSMALSAAAIVKGFAAFKTPTRIKGVILNQVNSEHHYGMLKNAIENHTGIKCYGYLPKHNDVVIESRHLGLLQADEILDLSVKVDLIAEQLEKTVDLDAIYSDFEYVEKVYDTPESVASLLDEIQKTLTLRGSLTLGVAKDQAFSFYYDENMETLEELGVKIEYFSPMQDPYLPERVDALYFGGGYPEVFAAQLSANRTFREQLFLKLEAGMPCYAECGGLMYLTDLIEDLDGWPFEMVGFFDINTLMTKKLQRFGHIHAKLSLDDREHFGSSYDISYRAHEFHKSVLVEHQPTTKIIEASKRSKSWACGYFREHTLATYAHNHFYSNLEFLAFLIDLWTVNKM</sequence>
<organism evidence="10 11">
    <name type="scientific">Fusibacter ferrireducens</name>
    <dbReference type="NCBI Taxonomy" id="2785058"/>
    <lineage>
        <taxon>Bacteria</taxon>
        <taxon>Bacillati</taxon>
        <taxon>Bacillota</taxon>
        <taxon>Clostridia</taxon>
        <taxon>Eubacteriales</taxon>
        <taxon>Eubacteriales Family XII. Incertae Sedis</taxon>
        <taxon>Fusibacter</taxon>
    </lineage>
</organism>
<comment type="cofactor">
    <cofactor evidence="1 7">
        <name>Mg(2+)</name>
        <dbReference type="ChEBI" id="CHEBI:18420"/>
    </cofactor>
</comment>
<dbReference type="PANTHER" id="PTHR43873">
    <property type="entry name" value="COBYRINATE A,C-DIAMIDE SYNTHASE"/>
    <property type="match status" value="1"/>
</dbReference>
<dbReference type="Pfam" id="PF01656">
    <property type="entry name" value="CbiA"/>
    <property type="match status" value="1"/>
</dbReference>
<comment type="domain">
    <text evidence="7">Comprises of two domains. The C-terminal domain contains the binding site for glutamine and catalyzes the hydrolysis of this substrate to glutamate and ammonia. The N-terminal domain is anticipated to bind ATP and cobyrinate and catalyzes the ultimate synthesis of the diamide product. The ammonia produced via the glutaminase domain is probably translocated to the adjacent domain via a molecular tunnel, where it reacts with an activated intermediate.</text>
</comment>
<dbReference type="CDD" id="cd03130">
    <property type="entry name" value="GATase1_CobB"/>
    <property type="match status" value="1"/>
</dbReference>
<evidence type="ECO:0000313" key="10">
    <source>
        <dbReference type="EMBL" id="MBF4694782.1"/>
    </source>
</evidence>
<dbReference type="Gene3D" id="3.40.50.880">
    <property type="match status" value="1"/>
</dbReference>
<comment type="catalytic activity">
    <reaction evidence="7">
        <text>cob(II)yrinate + 2 L-glutamine + 2 ATP + 2 H2O = cob(II)yrinate a,c diamide + 2 L-glutamate + 2 ADP + 2 phosphate + 2 H(+)</text>
        <dbReference type="Rhea" id="RHEA:26289"/>
        <dbReference type="ChEBI" id="CHEBI:15377"/>
        <dbReference type="ChEBI" id="CHEBI:15378"/>
        <dbReference type="ChEBI" id="CHEBI:29985"/>
        <dbReference type="ChEBI" id="CHEBI:30616"/>
        <dbReference type="ChEBI" id="CHEBI:43474"/>
        <dbReference type="ChEBI" id="CHEBI:58359"/>
        <dbReference type="ChEBI" id="CHEBI:58537"/>
        <dbReference type="ChEBI" id="CHEBI:58894"/>
        <dbReference type="ChEBI" id="CHEBI:456216"/>
        <dbReference type="EC" id="6.3.5.11"/>
    </reaction>
</comment>
<dbReference type="SUPFAM" id="SSF52540">
    <property type="entry name" value="P-loop containing nucleoside triphosphate hydrolases"/>
    <property type="match status" value="1"/>
</dbReference>
<evidence type="ECO:0000259" key="9">
    <source>
        <dbReference type="Pfam" id="PF07685"/>
    </source>
</evidence>
<evidence type="ECO:0000256" key="1">
    <source>
        <dbReference type="ARBA" id="ARBA00001946"/>
    </source>
</evidence>
<dbReference type="PROSITE" id="PS51274">
    <property type="entry name" value="GATASE_COBBQ"/>
    <property type="match status" value="1"/>
</dbReference>
<comment type="miscellaneous">
    <text evidence="7">The a and c carboxylates of cobyrinate are activated for nucleophilic attack via formation of a phosphorylated intermediate by ATP. CbiA catalyzes first the amidation of the c-carboxylate, and then that of the a-carboxylate.</text>
</comment>
<dbReference type="NCBIfam" id="TIGR00379">
    <property type="entry name" value="cobB"/>
    <property type="match status" value="1"/>
</dbReference>
<dbReference type="InterPro" id="IPR004484">
    <property type="entry name" value="CbiA/CobB_synth"/>
</dbReference>
<dbReference type="CDD" id="cd05388">
    <property type="entry name" value="CobB_N"/>
    <property type="match status" value="1"/>
</dbReference>
<keyword evidence="3 7" id="KW-0547">Nucleotide-binding</keyword>
<name>A0ABR9ZWD3_9FIRM</name>
<protein>
    <recommendedName>
        <fullName evidence="7">Cobyrinate a,c-diamide synthase</fullName>
        <ecNumber evidence="7">6.3.5.11</ecNumber>
    </recommendedName>
    <alternativeName>
        <fullName evidence="7">Cobyrinic acid a,c-diamide synthetase</fullName>
    </alternativeName>
</protein>
<evidence type="ECO:0000313" key="11">
    <source>
        <dbReference type="Proteomes" id="UP000614200"/>
    </source>
</evidence>
<keyword evidence="11" id="KW-1185">Reference proteome</keyword>
<keyword evidence="7" id="KW-0169">Cobalamin biosynthesis</keyword>
<comment type="function">
    <text evidence="7">Catalyzes the ATP-dependent amidation of the two carboxylate groups at positions a and c of cobyrinate, using either L-glutamine or ammonia as the nitrogen source.</text>
</comment>
<keyword evidence="4 7" id="KW-0067">ATP-binding</keyword>
<keyword evidence="6 7" id="KW-0315">Glutamine amidotransferase</keyword>
<feature type="active site" description="Nucleophile" evidence="7">
    <location>
        <position position="340"/>
    </location>
</feature>
<dbReference type="InterPro" id="IPR011698">
    <property type="entry name" value="GATase_3"/>
</dbReference>
<dbReference type="InterPro" id="IPR029062">
    <property type="entry name" value="Class_I_gatase-like"/>
</dbReference>
<dbReference type="NCBIfam" id="NF002204">
    <property type="entry name" value="PRK01077.1"/>
    <property type="match status" value="1"/>
</dbReference>
<evidence type="ECO:0000256" key="2">
    <source>
        <dbReference type="ARBA" id="ARBA00022598"/>
    </source>
</evidence>
<evidence type="ECO:0000256" key="7">
    <source>
        <dbReference type="HAMAP-Rule" id="MF_00027"/>
    </source>
</evidence>
<dbReference type="EMBL" id="JADKNH010000011">
    <property type="protein sequence ID" value="MBF4694782.1"/>
    <property type="molecule type" value="Genomic_DNA"/>
</dbReference>